<keyword evidence="2 6" id="KW-0812">Transmembrane</keyword>
<dbReference type="InterPro" id="IPR000292">
    <property type="entry name" value="For/NO2_transpt"/>
</dbReference>
<comment type="similarity">
    <text evidence="5">Belongs to the FNT transporter (TC 1.A.16) family.</text>
</comment>
<proteinExistence type="inferred from homology"/>
<comment type="subcellular location">
    <subcellularLocation>
        <location evidence="1">Membrane</location>
        <topology evidence="1">Multi-pass membrane protein</topology>
    </subcellularLocation>
</comment>
<feature type="transmembrane region" description="Helical" evidence="6">
    <location>
        <begin position="189"/>
        <end position="217"/>
    </location>
</feature>
<dbReference type="PANTHER" id="PTHR30520:SF6">
    <property type="entry name" value="FORMATE_NITRATE FAMILY TRANSPORTER (EUROFUNG)"/>
    <property type="match status" value="1"/>
</dbReference>
<dbReference type="NCBIfam" id="TIGR00790">
    <property type="entry name" value="fnt"/>
    <property type="match status" value="1"/>
</dbReference>
<comment type="caution">
    <text evidence="7">The sequence shown here is derived from an EMBL/GenBank/DDBJ whole genome shotgun (WGS) entry which is preliminary data.</text>
</comment>
<keyword evidence="4 6" id="KW-0472">Membrane</keyword>
<keyword evidence="8" id="KW-1185">Reference proteome</keyword>
<organism evidence="7 8">
    <name type="scientific">Mesobacillus stamsii</name>
    <dbReference type="NCBI Taxonomy" id="225347"/>
    <lineage>
        <taxon>Bacteria</taxon>
        <taxon>Bacillati</taxon>
        <taxon>Bacillota</taxon>
        <taxon>Bacilli</taxon>
        <taxon>Bacillales</taxon>
        <taxon>Bacillaceae</taxon>
        <taxon>Mesobacillus</taxon>
    </lineage>
</organism>
<evidence type="ECO:0000256" key="2">
    <source>
        <dbReference type="ARBA" id="ARBA00022692"/>
    </source>
</evidence>
<gene>
    <name evidence="7" type="ORF">J2S25_001453</name>
</gene>
<name>A0ABU0FTW3_9BACI</name>
<dbReference type="Proteomes" id="UP001242313">
    <property type="component" value="Unassembled WGS sequence"/>
</dbReference>
<dbReference type="Gene3D" id="1.20.1080.10">
    <property type="entry name" value="Glycerol uptake facilitator protein"/>
    <property type="match status" value="1"/>
</dbReference>
<accession>A0ABU0FTW3</accession>
<evidence type="ECO:0000256" key="3">
    <source>
        <dbReference type="ARBA" id="ARBA00022989"/>
    </source>
</evidence>
<evidence type="ECO:0000313" key="8">
    <source>
        <dbReference type="Proteomes" id="UP001242313"/>
    </source>
</evidence>
<feature type="transmembrane region" description="Helical" evidence="6">
    <location>
        <begin position="229"/>
        <end position="252"/>
    </location>
</feature>
<dbReference type="EMBL" id="JAUSUN010000006">
    <property type="protein sequence ID" value="MDQ0413250.1"/>
    <property type="molecule type" value="Genomic_DNA"/>
</dbReference>
<dbReference type="Pfam" id="PF01226">
    <property type="entry name" value="Form_Nir_trans"/>
    <property type="match status" value="1"/>
</dbReference>
<keyword evidence="3 6" id="KW-1133">Transmembrane helix</keyword>
<evidence type="ECO:0000256" key="4">
    <source>
        <dbReference type="ARBA" id="ARBA00023136"/>
    </source>
</evidence>
<protein>
    <submittedName>
        <fullName evidence="7">Formate/nitrite transporter</fullName>
    </submittedName>
</protein>
<dbReference type="RefSeq" id="WP_084221744.1">
    <property type="nucleotide sequence ID" value="NZ_JAUSUN010000006.1"/>
</dbReference>
<feature type="transmembrane region" description="Helical" evidence="6">
    <location>
        <begin position="108"/>
        <end position="128"/>
    </location>
</feature>
<evidence type="ECO:0000256" key="5">
    <source>
        <dbReference type="ARBA" id="ARBA00049660"/>
    </source>
</evidence>
<dbReference type="InterPro" id="IPR023271">
    <property type="entry name" value="Aquaporin-like"/>
</dbReference>
<evidence type="ECO:0000313" key="7">
    <source>
        <dbReference type="EMBL" id="MDQ0413250.1"/>
    </source>
</evidence>
<evidence type="ECO:0000256" key="1">
    <source>
        <dbReference type="ARBA" id="ARBA00004141"/>
    </source>
</evidence>
<sequence>MAYLPPYKIAQLTVENGQKKANLPFSSVLVLGFLGGAFISLGYLLDIRVIASLPEEWGSLNSLIGAAVFPVGLILIIIGGGELLTGNMMAVSMAYLSRRISLGLLLKNWFWITIFNFIGALFIAYFFGQVAELTSAGPYLDKTVAIAGGKLEDGFFPSLVSAIGCNWLVGLAVWLAYGAEDIGGKILAIWFPIMAFVAIGFQHVVANMFVIPAAIFSGYYSWIDFIRNFIPVFLGNAIGGSVFVSMFYWIAYRGTMETESQKESKRKPNHAGTKWFTFPKAGLRRQGNE</sequence>
<feature type="transmembrane region" description="Helical" evidence="6">
    <location>
        <begin position="155"/>
        <end position="177"/>
    </location>
</feature>
<dbReference type="PANTHER" id="PTHR30520">
    <property type="entry name" value="FORMATE TRANSPORTER-RELATED"/>
    <property type="match status" value="1"/>
</dbReference>
<feature type="transmembrane region" description="Helical" evidence="6">
    <location>
        <begin position="63"/>
        <end position="96"/>
    </location>
</feature>
<feature type="transmembrane region" description="Helical" evidence="6">
    <location>
        <begin position="21"/>
        <end position="43"/>
    </location>
</feature>
<evidence type="ECO:0000256" key="6">
    <source>
        <dbReference type="SAM" id="Phobius"/>
    </source>
</evidence>
<reference evidence="7 8" key="1">
    <citation type="submission" date="2023-07" db="EMBL/GenBank/DDBJ databases">
        <title>Genomic Encyclopedia of Type Strains, Phase IV (KMG-IV): sequencing the most valuable type-strain genomes for metagenomic binning, comparative biology and taxonomic classification.</title>
        <authorList>
            <person name="Goeker M."/>
        </authorList>
    </citation>
    <scope>NUCLEOTIDE SEQUENCE [LARGE SCALE GENOMIC DNA]</scope>
    <source>
        <strain evidence="7 8">DSM 19598</strain>
    </source>
</reference>